<comment type="caution">
    <text evidence="1">The sequence shown here is derived from an EMBL/GenBank/DDBJ whole genome shotgun (WGS) entry which is preliminary data.</text>
</comment>
<proteinExistence type="predicted"/>
<evidence type="ECO:0000313" key="1">
    <source>
        <dbReference type="EMBL" id="GAJ11274.1"/>
    </source>
</evidence>
<dbReference type="AlphaFoldDB" id="X1U179"/>
<organism evidence="1">
    <name type="scientific">marine sediment metagenome</name>
    <dbReference type="NCBI Taxonomy" id="412755"/>
    <lineage>
        <taxon>unclassified sequences</taxon>
        <taxon>metagenomes</taxon>
        <taxon>ecological metagenomes</taxon>
    </lineage>
</organism>
<reference evidence="1" key="1">
    <citation type="journal article" date="2014" name="Front. Microbiol.">
        <title>High frequency of phylogenetically diverse reductive dehalogenase-homologous genes in deep subseafloor sedimentary metagenomes.</title>
        <authorList>
            <person name="Kawai M."/>
            <person name="Futagami T."/>
            <person name="Toyoda A."/>
            <person name="Takaki Y."/>
            <person name="Nishi S."/>
            <person name="Hori S."/>
            <person name="Arai W."/>
            <person name="Tsubouchi T."/>
            <person name="Morono Y."/>
            <person name="Uchiyama I."/>
            <person name="Ito T."/>
            <person name="Fujiyama A."/>
            <person name="Inagaki F."/>
            <person name="Takami H."/>
        </authorList>
    </citation>
    <scope>NUCLEOTIDE SEQUENCE</scope>
    <source>
        <strain evidence="1">Expedition CK06-06</strain>
    </source>
</reference>
<gene>
    <name evidence="1" type="ORF">S12H4_47531</name>
</gene>
<accession>X1U179</accession>
<protein>
    <submittedName>
        <fullName evidence="1">Uncharacterized protein</fullName>
    </submittedName>
</protein>
<dbReference type="EMBL" id="BARW01029602">
    <property type="protein sequence ID" value="GAJ11274.1"/>
    <property type="molecule type" value="Genomic_DNA"/>
</dbReference>
<sequence length="75" mass="8646">MLAMRHRKAITAETRKRYTKATKKEKTIILNQFIAITGYNRCYASQILSIKKEKVLGYITIGGKRIKFVAGKKKK</sequence>
<name>X1U179_9ZZZZ</name>
<feature type="non-terminal residue" evidence="1">
    <location>
        <position position="75"/>
    </location>
</feature>